<protein>
    <submittedName>
        <fullName evidence="2">Meiotic nuclear division protein 1</fullName>
    </submittedName>
</protein>
<gene>
    <name evidence="2" type="primary">MND1</name>
    <name evidence="2" type="ORF">HK099_003161</name>
</gene>
<evidence type="ECO:0000313" key="3">
    <source>
        <dbReference type="Proteomes" id="UP001211065"/>
    </source>
</evidence>
<keyword evidence="3" id="KW-1185">Reference proteome</keyword>
<name>A0AAD5XVA3_9FUNG</name>
<dbReference type="Proteomes" id="UP001211065">
    <property type="component" value="Unassembled WGS sequence"/>
</dbReference>
<accession>A0AAD5XVA3</accession>
<feature type="non-terminal residue" evidence="2">
    <location>
        <position position="1"/>
    </location>
</feature>
<proteinExistence type="predicted"/>
<feature type="domain" description="Mnd1 HTH" evidence="1">
    <location>
        <begin position="1"/>
        <end position="32"/>
    </location>
</feature>
<feature type="non-terminal residue" evidence="2">
    <location>
        <position position="88"/>
    </location>
</feature>
<evidence type="ECO:0000259" key="1">
    <source>
        <dbReference type="Pfam" id="PF03962"/>
    </source>
</evidence>
<dbReference type="AlphaFoldDB" id="A0AAD5XVA3"/>
<dbReference type="Pfam" id="PF03962">
    <property type="entry name" value="Mnd1"/>
    <property type="match status" value="1"/>
</dbReference>
<comment type="caution">
    <text evidence="2">The sequence shown here is derived from an EMBL/GenBank/DDBJ whole genome shotgun (WGS) entry which is preliminary data.</text>
</comment>
<reference evidence="2" key="1">
    <citation type="submission" date="2020-05" db="EMBL/GenBank/DDBJ databases">
        <title>Phylogenomic resolution of chytrid fungi.</title>
        <authorList>
            <person name="Stajich J.E."/>
            <person name="Amses K."/>
            <person name="Simmons R."/>
            <person name="Seto K."/>
            <person name="Myers J."/>
            <person name="Bonds A."/>
            <person name="Quandt C.A."/>
            <person name="Barry K."/>
            <person name="Liu P."/>
            <person name="Grigoriev I."/>
            <person name="Longcore J.E."/>
            <person name="James T.Y."/>
        </authorList>
    </citation>
    <scope>NUCLEOTIDE SEQUENCE</scope>
    <source>
        <strain evidence="2">JEL0476</strain>
    </source>
</reference>
<evidence type="ECO:0000313" key="2">
    <source>
        <dbReference type="EMBL" id="KAJ3199469.1"/>
    </source>
</evidence>
<dbReference type="EMBL" id="JADGJW010002106">
    <property type="protein sequence ID" value="KAJ3199469.1"/>
    <property type="molecule type" value="Genomic_DNA"/>
</dbReference>
<organism evidence="2 3">
    <name type="scientific">Clydaea vesicula</name>
    <dbReference type="NCBI Taxonomy" id="447962"/>
    <lineage>
        <taxon>Eukaryota</taxon>
        <taxon>Fungi</taxon>
        <taxon>Fungi incertae sedis</taxon>
        <taxon>Chytridiomycota</taxon>
        <taxon>Chytridiomycota incertae sedis</taxon>
        <taxon>Chytridiomycetes</taxon>
        <taxon>Lobulomycetales</taxon>
        <taxon>Lobulomycetaceae</taxon>
        <taxon>Clydaea</taxon>
    </lineage>
</organism>
<sequence>KDFFQLKDIEKIASKEKGVTLNTVKDILDGLSNYFWNFPSTAYQQKKRLLDESNVEKNKLNLLIKNLTDEYEIHIQGREKSDEREIKL</sequence>
<dbReference type="InterPro" id="IPR040453">
    <property type="entry name" value="Mnd1_HTH"/>
</dbReference>